<feature type="signal peptide" evidence="1">
    <location>
        <begin position="1"/>
        <end position="27"/>
    </location>
</feature>
<organism evidence="2 3">
    <name type="scientific">Portunus trituberculatus</name>
    <name type="common">Swimming crab</name>
    <name type="synonym">Neptunus trituberculatus</name>
    <dbReference type="NCBI Taxonomy" id="210409"/>
    <lineage>
        <taxon>Eukaryota</taxon>
        <taxon>Metazoa</taxon>
        <taxon>Ecdysozoa</taxon>
        <taxon>Arthropoda</taxon>
        <taxon>Crustacea</taxon>
        <taxon>Multicrustacea</taxon>
        <taxon>Malacostraca</taxon>
        <taxon>Eumalacostraca</taxon>
        <taxon>Eucarida</taxon>
        <taxon>Decapoda</taxon>
        <taxon>Pleocyemata</taxon>
        <taxon>Brachyura</taxon>
        <taxon>Eubrachyura</taxon>
        <taxon>Portunoidea</taxon>
        <taxon>Portunidae</taxon>
        <taxon>Portuninae</taxon>
        <taxon>Portunus</taxon>
    </lineage>
</organism>
<keyword evidence="1" id="KW-0732">Signal</keyword>
<proteinExistence type="predicted"/>
<evidence type="ECO:0000313" key="3">
    <source>
        <dbReference type="Proteomes" id="UP000324222"/>
    </source>
</evidence>
<reference evidence="2 3" key="1">
    <citation type="submission" date="2019-05" db="EMBL/GenBank/DDBJ databases">
        <title>Another draft genome of Portunus trituberculatus and its Hox gene families provides insights of decapod evolution.</title>
        <authorList>
            <person name="Jeong J.-H."/>
            <person name="Song I."/>
            <person name="Kim S."/>
            <person name="Choi T."/>
            <person name="Kim D."/>
            <person name="Ryu S."/>
            <person name="Kim W."/>
        </authorList>
    </citation>
    <scope>NUCLEOTIDE SEQUENCE [LARGE SCALE GENOMIC DNA]</scope>
    <source>
        <tissue evidence="2">Muscle</tissue>
    </source>
</reference>
<dbReference type="AlphaFoldDB" id="A0A5B7I7G3"/>
<evidence type="ECO:0000256" key="1">
    <source>
        <dbReference type="SAM" id="SignalP"/>
    </source>
</evidence>
<dbReference type="EMBL" id="VSRR010046985">
    <property type="protein sequence ID" value="MPC77876.1"/>
    <property type="molecule type" value="Genomic_DNA"/>
</dbReference>
<evidence type="ECO:0000313" key="2">
    <source>
        <dbReference type="EMBL" id="MPC77876.1"/>
    </source>
</evidence>
<comment type="caution">
    <text evidence="2">The sequence shown here is derived from an EMBL/GenBank/DDBJ whole genome shotgun (WGS) entry which is preliminary data.</text>
</comment>
<sequence length="77" mass="8991">MCWIHLSASFLFAFIIERFIINHLVSGERSSQFPLMFRHAMFSIEETLVACVAVAQHIWAWKGDLITSLYLSQRINF</sequence>
<name>A0A5B7I7G3_PORTR</name>
<keyword evidence="3" id="KW-1185">Reference proteome</keyword>
<accession>A0A5B7I7G3</accession>
<protein>
    <submittedName>
        <fullName evidence="2">Uncharacterized protein</fullName>
    </submittedName>
</protein>
<dbReference type="Proteomes" id="UP000324222">
    <property type="component" value="Unassembled WGS sequence"/>
</dbReference>
<gene>
    <name evidence="2" type="ORF">E2C01_072345</name>
</gene>
<feature type="chain" id="PRO_5022739144" evidence="1">
    <location>
        <begin position="28"/>
        <end position="77"/>
    </location>
</feature>